<proteinExistence type="predicted"/>
<sequence>MALAQTTAIAPVPQQAMIVGSPSGPVLRIGTQIPVRTRTELTTKNKALRVGQRFEVETSEPVLLDGHVVIPVSTPGVGEVTSVRNKGMWGKSGHFDVRLLSLRVGDRQIRISGIADDKGKAGGGGAAAVSALVFLPAGFFMTGTSARLPAGTIITASLDEDVPVAFAGNAAPAPLIAVAAAPSVAPTAPVTAPEPAKAAKTK</sequence>
<dbReference type="EMBL" id="VOQR01000001">
    <property type="protein sequence ID" value="TXC72732.1"/>
    <property type="molecule type" value="Genomic_DNA"/>
</dbReference>
<evidence type="ECO:0008006" key="3">
    <source>
        <dbReference type="Google" id="ProtNLM"/>
    </source>
</evidence>
<reference evidence="1 2" key="1">
    <citation type="journal article" date="2013" name="Antonie Van Leeuwenhoek">
        <title>Sphingomonas ginsenosidivorax sp. nov., with the ability to transform ginsenosides.</title>
        <authorList>
            <person name="Jin X.F."/>
            <person name="Kim J.K."/>
            <person name="Liu Q.M."/>
            <person name="Kang M.S."/>
            <person name="He D."/>
            <person name="Jin F.X."/>
            <person name="Kim S.C."/>
            <person name="Im W.T."/>
        </authorList>
    </citation>
    <scope>NUCLEOTIDE SEQUENCE [LARGE SCALE GENOMIC DNA]</scope>
    <source>
        <strain evidence="1 2">KHI67</strain>
    </source>
</reference>
<dbReference type="AlphaFoldDB" id="A0A5C6UIU9"/>
<evidence type="ECO:0000313" key="1">
    <source>
        <dbReference type="EMBL" id="TXC72732.1"/>
    </source>
</evidence>
<dbReference type="Proteomes" id="UP000321250">
    <property type="component" value="Unassembled WGS sequence"/>
</dbReference>
<protein>
    <recommendedName>
        <fullName evidence="3">TrbI/VirB10 family protein</fullName>
    </recommendedName>
</protein>
<organism evidence="1 2">
    <name type="scientific">Sphingomonas ginsenosidivorax</name>
    <dbReference type="NCBI Taxonomy" id="862135"/>
    <lineage>
        <taxon>Bacteria</taxon>
        <taxon>Pseudomonadati</taxon>
        <taxon>Pseudomonadota</taxon>
        <taxon>Alphaproteobacteria</taxon>
        <taxon>Sphingomonadales</taxon>
        <taxon>Sphingomonadaceae</taxon>
        <taxon>Sphingomonas</taxon>
    </lineage>
</organism>
<name>A0A5C6UIU9_9SPHN</name>
<dbReference type="OrthoDB" id="117664at2"/>
<gene>
    <name evidence="1" type="ORF">FSB78_03670</name>
</gene>
<accession>A0A5C6UIU9</accession>
<evidence type="ECO:0000313" key="2">
    <source>
        <dbReference type="Proteomes" id="UP000321250"/>
    </source>
</evidence>
<keyword evidence="2" id="KW-1185">Reference proteome</keyword>
<comment type="caution">
    <text evidence="1">The sequence shown here is derived from an EMBL/GenBank/DDBJ whole genome shotgun (WGS) entry which is preliminary data.</text>
</comment>